<dbReference type="Pfam" id="PF14905">
    <property type="entry name" value="OMP_b-brl_3"/>
    <property type="match status" value="1"/>
</dbReference>
<sequence length="928" mass="104723">MRKNYIHYALILLFFSFSSLHGQDFLVKGKIVDALTGSPIEAATIYAETLRDSTLITYTITNSDGVFALEGRTAYKKARLAFSSNGFTPQIREVTLEPVMEIGTIKMEERVQELDGIDLVGERVPITVKKDTLEFNADSFKTRPDATVEDVLKKLPGLEVASDGTITVNGKEVNQVLVNGQVFFSTDPKVATKSLSKDVISKIQITDTKTKEQEFIGESGNGETKTINLTLKEDKNKGYMGRLSGGYGTDDRYQANGLLNYFNDTERISVLGSSNNINNPGFSFDEIYEMVGNSRGGGVNFNRNGSFSIGNMSFGFGEGIVTSSTIGGSYANQDKGKYKVDGNYFYAYSDSYNDERTSRENILPDGSFFTDTESSFVGGTISNQAAANLEFDVDKTTRITIQPNFSVNNTNSSNLENTVSTDEDGNLINDNSSLQVTDGFQRNFGNRLEIMKRLDSLGKYVRVYFNNDNRVSDSETSLNSERNIYGDDPSQVLLDQRTLVDNSNDNYELGGSYRQPLNKELYLDFRYSYEKNEQQNQRTVSDFDELTGQYVYNMELSSDFDFKVNKHVPEVGVGSNGKKLRFNLRARLERNRLQNEDFIQGTSFSKDYSNLLLSSYANYDLGNNKRMSFNYRSQLQVPSINQMQPVPNVSNPLNIIQGNPNLDPQINHNFYLNFNNYNWRERTGIFFWANLGIDEDRIVSSTTTDEDFIRTTTYQNVKGNYNGAMGINYSKQIKKDSLYTLKFTLRPNASINKQVGFTNGAQLESNSFAIRPSAGLLFNYKEMLEIEPEYTLAVNATRYNLDNVEDVDFTTHNLSFKLTSYWPENMVWGNDITYSYNGNLGAGFDKDAIFWNMSLGVQMFKKKATLKVLAYDLLNQNINTRRTTGQDFIQDFQGTALRRYFMGSLTIKFDSFGGSGAPQQRGGRFRRL</sequence>
<dbReference type="RefSeq" id="WP_176619470.1">
    <property type="nucleotide sequence ID" value="NZ_WYET01000001.1"/>
</dbReference>
<feature type="domain" description="Outer membrane protein beta-barrel" evidence="1">
    <location>
        <begin position="453"/>
        <end position="771"/>
    </location>
</feature>
<organism evidence="2 3">
    <name type="scientific">Flagellimonas chongwuensis</name>
    <dbReference type="NCBI Taxonomy" id="2697365"/>
    <lineage>
        <taxon>Bacteria</taxon>
        <taxon>Pseudomonadati</taxon>
        <taxon>Bacteroidota</taxon>
        <taxon>Flavobacteriia</taxon>
        <taxon>Flavobacteriales</taxon>
        <taxon>Flavobacteriaceae</taxon>
        <taxon>Flagellimonas</taxon>
    </lineage>
</organism>
<evidence type="ECO:0000313" key="2">
    <source>
        <dbReference type="EMBL" id="NVN17601.1"/>
    </source>
</evidence>
<dbReference type="SUPFAM" id="SSF56935">
    <property type="entry name" value="Porins"/>
    <property type="match status" value="1"/>
</dbReference>
<comment type="caution">
    <text evidence="2">The sequence shown here is derived from an EMBL/GenBank/DDBJ whole genome shotgun (WGS) entry which is preliminary data.</text>
</comment>
<name>A0A850N8N0_9FLAO</name>
<dbReference type="InterPro" id="IPR041700">
    <property type="entry name" value="OMP_b-brl_3"/>
</dbReference>
<gene>
    <name evidence="2" type="ORF">GUA46_04550</name>
</gene>
<dbReference type="Pfam" id="PF13620">
    <property type="entry name" value="CarboxypepD_reg"/>
    <property type="match status" value="1"/>
</dbReference>
<accession>A0A850N8N0</accession>
<reference evidence="2 3" key="1">
    <citation type="submission" date="2020-01" db="EMBL/GenBank/DDBJ databases">
        <title>Draft Genome Analysis of Muricauda sp. HICW Isolated from coastal seawater of PR China.</title>
        <authorList>
            <person name="Chen M.-X."/>
        </authorList>
    </citation>
    <scope>NUCLEOTIDE SEQUENCE [LARGE SCALE GENOMIC DNA]</scope>
    <source>
        <strain evidence="2 3">HICW</strain>
    </source>
</reference>
<dbReference type="SUPFAM" id="SSF49464">
    <property type="entry name" value="Carboxypeptidase regulatory domain-like"/>
    <property type="match status" value="1"/>
</dbReference>
<dbReference type="Proteomes" id="UP000558089">
    <property type="component" value="Unassembled WGS sequence"/>
</dbReference>
<dbReference type="AlphaFoldDB" id="A0A850N8N0"/>
<evidence type="ECO:0000313" key="3">
    <source>
        <dbReference type="Proteomes" id="UP000558089"/>
    </source>
</evidence>
<protein>
    <submittedName>
        <fullName evidence="2">Outer membrane beta-barrel protein</fullName>
    </submittedName>
</protein>
<evidence type="ECO:0000259" key="1">
    <source>
        <dbReference type="Pfam" id="PF14905"/>
    </source>
</evidence>
<dbReference type="InterPro" id="IPR008969">
    <property type="entry name" value="CarboxyPept-like_regulatory"/>
</dbReference>
<dbReference type="EMBL" id="WYET01000001">
    <property type="protein sequence ID" value="NVN17601.1"/>
    <property type="molecule type" value="Genomic_DNA"/>
</dbReference>
<proteinExistence type="predicted"/>
<keyword evidence="3" id="KW-1185">Reference proteome</keyword>
<dbReference type="Gene3D" id="2.60.40.1120">
    <property type="entry name" value="Carboxypeptidase-like, regulatory domain"/>
    <property type="match status" value="1"/>
</dbReference>